<dbReference type="PROSITE" id="PS50164">
    <property type="entry name" value="GIY_YIG"/>
    <property type="match status" value="1"/>
</dbReference>
<organism evidence="2 3">
    <name type="scientific">Candidatus Terrybacteria bacterium RIFCSPLOWO2_01_FULL_40_23</name>
    <dbReference type="NCBI Taxonomy" id="1802366"/>
    <lineage>
        <taxon>Bacteria</taxon>
        <taxon>Candidatus Terryibacteriota</taxon>
    </lineage>
</organism>
<dbReference type="Proteomes" id="UP000176951">
    <property type="component" value="Unassembled WGS sequence"/>
</dbReference>
<proteinExistence type="predicted"/>
<dbReference type="AlphaFoldDB" id="A0A1G2PQA3"/>
<dbReference type="EMBL" id="MHSW01000035">
    <property type="protein sequence ID" value="OHA50517.1"/>
    <property type="molecule type" value="Genomic_DNA"/>
</dbReference>
<gene>
    <name evidence="2" type="ORF">A3A97_01370</name>
</gene>
<accession>A0A1G2PQA3</accession>
<name>A0A1G2PQA3_9BACT</name>
<dbReference type="Gene3D" id="3.40.1440.10">
    <property type="entry name" value="GIY-YIG endonuclease"/>
    <property type="match status" value="1"/>
</dbReference>
<reference evidence="2 3" key="1">
    <citation type="journal article" date="2016" name="Nat. Commun.">
        <title>Thousands of microbial genomes shed light on interconnected biogeochemical processes in an aquifer system.</title>
        <authorList>
            <person name="Anantharaman K."/>
            <person name="Brown C.T."/>
            <person name="Hug L.A."/>
            <person name="Sharon I."/>
            <person name="Castelle C.J."/>
            <person name="Probst A.J."/>
            <person name="Thomas B.C."/>
            <person name="Singh A."/>
            <person name="Wilkins M.J."/>
            <person name="Karaoz U."/>
            <person name="Brodie E.L."/>
            <person name="Williams K.H."/>
            <person name="Hubbard S.S."/>
            <person name="Banfield J.F."/>
        </authorList>
    </citation>
    <scope>NUCLEOTIDE SEQUENCE [LARGE SCALE GENOMIC DNA]</scope>
</reference>
<evidence type="ECO:0000313" key="2">
    <source>
        <dbReference type="EMBL" id="OHA50517.1"/>
    </source>
</evidence>
<dbReference type="SUPFAM" id="SSF82771">
    <property type="entry name" value="GIY-YIG endonuclease"/>
    <property type="match status" value="1"/>
</dbReference>
<comment type="caution">
    <text evidence="2">The sequence shown here is derived from an EMBL/GenBank/DDBJ whole genome shotgun (WGS) entry which is preliminary data.</text>
</comment>
<evidence type="ECO:0000259" key="1">
    <source>
        <dbReference type="PROSITE" id="PS50164"/>
    </source>
</evidence>
<dbReference type="InterPro" id="IPR035901">
    <property type="entry name" value="GIY-YIG_endonuc_sf"/>
</dbReference>
<dbReference type="Pfam" id="PF01541">
    <property type="entry name" value="GIY-YIG"/>
    <property type="match status" value="1"/>
</dbReference>
<dbReference type="InterPro" id="IPR000305">
    <property type="entry name" value="GIY-YIG_endonuc"/>
</dbReference>
<sequence>MFYYVCVMESKHYDHLYIGYTRDLKRRAEEHNRGLNFSTKAYKPRKLIHYEAYINLDDAKRREKYLKTNQGARLLKRMLKEYFYNK</sequence>
<evidence type="ECO:0000313" key="3">
    <source>
        <dbReference type="Proteomes" id="UP000176951"/>
    </source>
</evidence>
<protein>
    <recommendedName>
        <fullName evidence="1">GIY-YIG domain-containing protein</fullName>
    </recommendedName>
</protein>
<feature type="domain" description="GIY-YIG" evidence="1">
    <location>
        <begin position="1"/>
        <end position="82"/>
    </location>
</feature>